<dbReference type="KEGG" id="smx:SM11_pC1748"/>
<sequence length="144" mass="16239">MGSDGSEDGFFEGALAMKPITHEMLIGSLLISRAVNFRDSQSPFFGLQCSLHCRIYPGRPAEFPQLRPQRGDRPMTSQFHAIDPRILTPSDIKLLQSLFDEEIKARRMTYDCPEATVLAARLIELCQRGVRNKDSLREMLRAAA</sequence>
<evidence type="ECO:0000313" key="2">
    <source>
        <dbReference type="Proteomes" id="UP000009045"/>
    </source>
</evidence>
<gene>
    <name evidence="1" type="ordered locus">SM11_pC1748</name>
</gene>
<evidence type="ECO:0000313" key="1">
    <source>
        <dbReference type="EMBL" id="AEH82821.1"/>
    </source>
</evidence>
<dbReference type="PATRIC" id="fig|707241.3.peg.5656"/>
<organism evidence="1 2">
    <name type="scientific">Sinorhizobium meliloti (strain SM11)</name>
    <dbReference type="NCBI Taxonomy" id="707241"/>
    <lineage>
        <taxon>Bacteria</taxon>
        <taxon>Pseudomonadati</taxon>
        <taxon>Pseudomonadota</taxon>
        <taxon>Alphaproteobacteria</taxon>
        <taxon>Hyphomicrobiales</taxon>
        <taxon>Rhizobiaceae</taxon>
        <taxon>Sinorhizobium/Ensifer group</taxon>
        <taxon>Sinorhizobium</taxon>
    </lineage>
</organism>
<reference evidence="1 2" key="1">
    <citation type="journal article" date="2011" name="J. Biotechnol.">
        <title>The complete genome sequence of the dominant Sinorhizobium meliloti field isolate SM11 extends the S. meliloti pan-genome.</title>
        <authorList>
            <person name="Schneiker-Bekel S."/>
            <person name="Wibberg D."/>
            <person name="Bekel T."/>
            <person name="Blom J."/>
            <person name="Linke B."/>
            <person name="Neuweger H."/>
            <person name="Stiens M."/>
            <person name="Vorholter F.J."/>
            <person name="Weidner S."/>
            <person name="Goesmann A."/>
            <person name="Puhler A."/>
            <person name="Schluter A."/>
        </authorList>
    </citation>
    <scope>NUCLEOTIDE SEQUENCE [LARGE SCALE GENOMIC DNA]</scope>
    <source>
        <strain evidence="1 2">SM11</strain>
        <plasmid evidence="2">pSmeSM11c</plasmid>
    </source>
</reference>
<dbReference type="AlphaFoldDB" id="F7XDC6"/>
<protein>
    <submittedName>
        <fullName evidence="1">Uncharacterized protein</fullName>
    </submittedName>
</protein>
<geneLocation type="plasmid" evidence="1 2">
    <name>pSmeSM11c</name>
</geneLocation>
<accession>F7XDC6</accession>
<name>F7XDC6_SINMM</name>
<dbReference type="Proteomes" id="UP000009045">
    <property type="component" value="Plasmid pSmeSM11c"/>
</dbReference>
<dbReference type="EMBL" id="CP001831">
    <property type="protein sequence ID" value="AEH82821.1"/>
    <property type="molecule type" value="Genomic_DNA"/>
</dbReference>
<proteinExistence type="predicted"/>
<keyword evidence="1" id="KW-0614">Plasmid</keyword>
<dbReference type="HOGENOM" id="CLU_1795207_0_0_5"/>